<name>A0A2H0BT79_9BACT</name>
<evidence type="ECO:0000313" key="2">
    <source>
        <dbReference type="Proteomes" id="UP000231581"/>
    </source>
</evidence>
<gene>
    <name evidence="1" type="ORF">COX00_00820</name>
</gene>
<sequence>MHKNGSKKNSFLGLAFDSKEFEPLLDEYKIPGGVNSEIRYLEQPDGAVLVQARYGAKKNGFSYEEAVITARYLGEYQALLEMQKIPMPPILGLAVEHDLFSDRAIIIKTSRWTGYDLAALLRRKELRENSALVTELVRKMCEPVKELCKHRHDDWEIVVGIDARCSNFTLDQDGKVWFIDLFPARFRTEKGPMVEWPEPLSEAGRVLGLFKHFDVRGIVLSIISQLSRIRPEYRVLFETEVLSAFLPSLSVEEREHLVTGIESAPWRAVRHWLQDRRSPLSRESFRELFDAPLFGLQYGVYTLREIATEFAAEHIISTDELESFFKASHFEDELLKKDMEHLYSELLRFYDRVSGV</sequence>
<comment type="caution">
    <text evidence="1">The sequence shown here is derived from an EMBL/GenBank/DDBJ whole genome shotgun (WGS) entry which is preliminary data.</text>
</comment>
<dbReference type="EMBL" id="PCSZ01000020">
    <property type="protein sequence ID" value="PIP60872.1"/>
    <property type="molecule type" value="Genomic_DNA"/>
</dbReference>
<accession>A0A2H0BT79</accession>
<protein>
    <submittedName>
        <fullName evidence="1">Uncharacterized protein</fullName>
    </submittedName>
</protein>
<dbReference type="Proteomes" id="UP000231581">
    <property type="component" value="Unassembled WGS sequence"/>
</dbReference>
<reference evidence="1 2" key="1">
    <citation type="submission" date="2017-09" db="EMBL/GenBank/DDBJ databases">
        <title>Depth-based differentiation of microbial function through sediment-hosted aquifers and enrichment of novel symbionts in the deep terrestrial subsurface.</title>
        <authorList>
            <person name="Probst A.J."/>
            <person name="Ladd B."/>
            <person name="Jarett J.K."/>
            <person name="Geller-Mcgrath D.E."/>
            <person name="Sieber C.M."/>
            <person name="Emerson J.B."/>
            <person name="Anantharaman K."/>
            <person name="Thomas B.C."/>
            <person name="Malmstrom R."/>
            <person name="Stieglmeier M."/>
            <person name="Klingl A."/>
            <person name="Woyke T."/>
            <person name="Ryan C.M."/>
            <person name="Banfield J.F."/>
        </authorList>
    </citation>
    <scope>NUCLEOTIDE SEQUENCE [LARGE SCALE GENOMIC DNA]</scope>
    <source>
        <strain evidence="1">CG22_combo_CG10-13_8_21_14_all_47_17</strain>
    </source>
</reference>
<proteinExistence type="predicted"/>
<evidence type="ECO:0000313" key="1">
    <source>
        <dbReference type="EMBL" id="PIP60872.1"/>
    </source>
</evidence>
<dbReference type="AlphaFoldDB" id="A0A2H0BT79"/>
<organism evidence="1 2">
    <name type="scientific">Candidatus Uhrbacteria bacterium CG22_combo_CG10-13_8_21_14_all_47_17</name>
    <dbReference type="NCBI Taxonomy" id="1975041"/>
    <lineage>
        <taxon>Bacteria</taxon>
        <taxon>Candidatus Uhriibacteriota</taxon>
    </lineage>
</organism>